<protein>
    <submittedName>
        <fullName evidence="1">(rape) hypothetical protein</fullName>
    </submittedName>
</protein>
<accession>A0A816XRN3</accession>
<organism evidence="1">
    <name type="scientific">Brassica napus</name>
    <name type="common">Rape</name>
    <dbReference type="NCBI Taxonomy" id="3708"/>
    <lineage>
        <taxon>Eukaryota</taxon>
        <taxon>Viridiplantae</taxon>
        <taxon>Streptophyta</taxon>
        <taxon>Embryophyta</taxon>
        <taxon>Tracheophyta</taxon>
        <taxon>Spermatophyta</taxon>
        <taxon>Magnoliopsida</taxon>
        <taxon>eudicotyledons</taxon>
        <taxon>Gunneridae</taxon>
        <taxon>Pentapetalae</taxon>
        <taxon>rosids</taxon>
        <taxon>malvids</taxon>
        <taxon>Brassicales</taxon>
        <taxon>Brassicaceae</taxon>
        <taxon>Brassiceae</taxon>
        <taxon>Brassica</taxon>
    </lineage>
</organism>
<dbReference type="AlphaFoldDB" id="A0A816XRN3"/>
<sequence>MCGLPWYEVRVYIPTSTVVPPMVESHTIRRHELLFRVVKI</sequence>
<proteinExistence type="predicted"/>
<dbReference type="EMBL" id="HG994355">
    <property type="protein sequence ID" value="CAF2151155.1"/>
    <property type="molecule type" value="Genomic_DNA"/>
</dbReference>
<reference evidence="1" key="1">
    <citation type="submission" date="2021-01" db="EMBL/GenBank/DDBJ databases">
        <authorList>
            <consortium name="Genoscope - CEA"/>
            <person name="William W."/>
        </authorList>
    </citation>
    <scope>NUCLEOTIDE SEQUENCE</scope>
</reference>
<dbReference type="Proteomes" id="UP001295469">
    <property type="component" value="Chromosome A01"/>
</dbReference>
<gene>
    <name evidence="1" type="ORF">DARMORV10_A01P22780.1</name>
</gene>
<name>A0A816XRN3_BRANA</name>
<evidence type="ECO:0000313" key="1">
    <source>
        <dbReference type="EMBL" id="CAF2151155.1"/>
    </source>
</evidence>